<gene>
    <name evidence="1" type="ORF">NCTC12195_04487</name>
</gene>
<dbReference type="EMBL" id="UHDK01000001">
    <property type="protein sequence ID" value="SUM34959.1"/>
    <property type="molecule type" value="Genomic_DNA"/>
</dbReference>
<dbReference type="GO" id="GO:0016740">
    <property type="term" value="F:transferase activity"/>
    <property type="evidence" value="ECO:0007669"/>
    <property type="project" value="UniProtKB-KW"/>
</dbReference>
<keyword evidence="1" id="KW-0808">Transferase</keyword>
<dbReference type="AlphaFoldDB" id="A0A380FMX1"/>
<sequence length="54" mass="5912">MDSDDYIHQDTLKDGANSLLNVIIRTLVLVKMEGVNGRGVPKSMFTETKADGCN</sequence>
<proteinExistence type="predicted"/>
<dbReference type="Proteomes" id="UP000255277">
    <property type="component" value="Unassembled WGS sequence"/>
</dbReference>
<accession>A0A380FMX1</accession>
<evidence type="ECO:0000313" key="2">
    <source>
        <dbReference type="Proteomes" id="UP000255277"/>
    </source>
</evidence>
<reference evidence="1 2" key="1">
    <citation type="submission" date="2018-06" db="EMBL/GenBank/DDBJ databases">
        <authorList>
            <consortium name="Pathogen Informatics"/>
            <person name="Doyle S."/>
        </authorList>
    </citation>
    <scope>NUCLEOTIDE SEQUENCE [LARGE SCALE GENOMIC DNA]</scope>
    <source>
        <strain evidence="1 2">NCTC12195</strain>
    </source>
</reference>
<organism evidence="1 2">
    <name type="scientific">Staphylococcus gallinarum</name>
    <dbReference type="NCBI Taxonomy" id="1293"/>
    <lineage>
        <taxon>Bacteria</taxon>
        <taxon>Bacillati</taxon>
        <taxon>Bacillota</taxon>
        <taxon>Bacilli</taxon>
        <taxon>Bacillales</taxon>
        <taxon>Staphylococcaceae</taxon>
        <taxon>Staphylococcus</taxon>
    </lineage>
</organism>
<protein>
    <submittedName>
        <fullName evidence="1">Glycosyltransferase</fullName>
    </submittedName>
</protein>
<name>A0A380FMX1_STAGA</name>
<evidence type="ECO:0000313" key="1">
    <source>
        <dbReference type="EMBL" id="SUM34959.1"/>
    </source>
</evidence>